<evidence type="ECO:0000256" key="1">
    <source>
        <dbReference type="ARBA" id="ARBA00004141"/>
    </source>
</evidence>
<accession>F4CXC7</accession>
<evidence type="ECO:0000256" key="5">
    <source>
        <dbReference type="RuleBase" id="RU363041"/>
    </source>
</evidence>
<feature type="transmembrane region" description="Helical" evidence="5">
    <location>
        <begin position="210"/>
        <end position="230"/>
    </location>
</feature>
<comment type="subcellular location">
    <subcellularLocation>
        <location evidence="5">Cell membrane</location>
        <topology evidence="5">Multi-pass membrane protein</topology>
    </subcellularLocation>
    <subcellularLocation>
        <location evidence="1">Membrane</location>
        <topology evidence="1">Multi-pass membrane protein</topology>
    </subcellularLocation>
</comment>
<reference evidence="6 7" key="1">
    <citation type="journal article" date="2011" name="J. Bacteriol.">
        <title>Genome sequence of the 1,4-dioxane-degrading Pseudonocardia dioxanivorans strain CB1190.</title>
        <authorList>
            <person name="Sales C.M."/>
            <person name="Mahendra S."/>
            <person name="Grostern A."/>
            <person name="Parales R.E."/>
            <person name="Goodwin L.A."/>
            <person name="Woyke T."/>
            <person name="Nolan M."/>
            <person name="Lapidus A."/>
            <person name="Chertkov O."/>
            <person name="Ovchinnikova G."/>
            <person name="Sczyrba A."/>
            <person name="Alvarez-Cohen L."/>
        </authorList>
    </citation>
    <scope>NUCLEOTIDE SEQUENCE [LARGE SCALE GENOMIC DNA]</scope>
    <source>
        <strain evidence="7">ATCC 55486 / DSM 44775 / JCM 13855 / CB1190</strain>
    </source>
</reference>
<evidence type="ECO:0000256" key="3">
    <source>
        <dbReference type="ARBA" id="ARBA00022989"/>
    </source>
</evidence>
<protein>
    <recommendedName>
        <fullName evidence="5">Probable membrane transporter protein</fullName>
    </recommendedName>
</protein>
<keyword evidence="2 5" id="KW-0812">Transmembrane</keyword>
<dbReference type="PANTHER" id="PTHR43483">
    <property type="entry name" value="MEMBRANE TRANSPORTER PROTEIN HI_0806-RELATED"/>
    <property type="match status" value="1"/>
</dbReference>
<proteinExistence type="inferred from homology"/>
<feature type="transmembrane region" description="Helical" evidence="5">
    <location>
        <begin position="178"/>
        <end position="203"/>
    </location>
</feature>
<comment type="similarity">
    <text evidence="5">Belongs to the 4-toluene sulfonate uptake permease (TSUP) (TC 2.A.102) family.</text>
</comment>
<feature type="transmembrane region" description="Helical" evidence="5">
    <location>
        <begin position="81"/>
        <end position="103"/>
    </location>
</feature>
<name>F4CXC7_PSEUX</name>
<keyword evidence="4 5" id="KW-0472">Membrane</keyword>
<dbReference type="KEGG" id="pdx:Psed_4342"/>
<evidence type="ECO:0000256" key="4">
    <source>
        <dbReference type="ARBA" id="ARBA00023136"/>
    </source>
</evidence>
<gene>
    <name evidence="6" type="ordered locus">Psed_4342</name>
</gene>
<feature type="transmembrane region" description="Helical" evidence="5">
    <location>
        <begin position="12"/>
        <end position="39"/>
    </location>
</feature>
<feature type="transmembrane region" description="Helical" evidence="5">
    <location>
        <begin position="147"/>
        <end position="172"/>
    </location>
</feature>
<dbReference type="STRING" id="675635.Psed_4342"/>
<dbReference type="EMBL" id="CP002593">
    <property type="protein sequence ID" value="AEA26501.1"/>
    <property type="molecule type" value="Genomic_DNA"/>
</dbReference>
<keyword evidence="7" id="KW-1185">Reference proteome</keyword>
<keyword evidence="3 5" id="KW-1133">Transmembrane helix</keyword>
<evidence type="ECO:0000256" key="2">
    <source>
        <dbReference type="ARBA" id="ARBA00022692"/>
    </source>
</evidence>
<dbReference type="HOGENOM" id="CLU_076046_0_0_11"/>
<feature type="transmembrane region" description="Helical" evidence="5">
    <location>
        <begin position="51"/>
        <end position="69"/>
    </location>
</feature>
<dbReference type="Pfam" id="PF01925">
    <property type="entry name" value="TauE"/>
    <property type="match status" value="1"/>
</dbReference>
<feature type="transmembrane region" description="Helical" evidence="5">
    <location>
        <begin position="242"/>
        <end position="261"/>
    </location>
</feature>
<evidence type="ECO:0000313" key="7">
    <source>
        <dbReference type="Proteomes" id="UP000007809"/>
    </source>
</evidence>
<sequence>MHDPGVIDLPTALGALAAGLLVALVTTPVGVSGAVFLLPVQLDLLGIPSPAVTPTNLLFNVVATPGALLRHHRTGGLRSPLVPQLLVGTVPGVVVGAVVRVLAAPGVEVFRVLAAALLLPLGLWLVVRRPVAEDRRSPAPRRATLTLLGLGVGVIGGVYGIGGGSLLGPILVGMGLPIAAVAPAALASTFVTSLAGVATYGVLSLVSDGPVAPVWSVGLLCGVGGVVGGYVGARLQHRLPDAGLRVMLGLLAVGLAVAYVVQVATA</sequence>
<dbReference type="PANTHER" id="PTHR43483:SF3">
    <property type="entry name" value="MEMBRANE TRANSPORTER PROTEIN HI_0806-RELATED"/>
    <property type="match status" value="1"/>
</dbReference>
<dbReference type="AlphaFoldDB" id="F4CXC7"/>
<evidence type="ECO:0000313" key="6">
    <source>
        <dbReference type="EMBL" id="AEA26501.1"/>
    </source>
</evidence>
<dbReference type="Proteomes" id="UP000007809">
    <property type="component" value="Chromosome"/>
</dbReference>
<feature type="transmembrane region" description="Helical" evidence="5">
    <location>
        <begin position="109"/>
        <end position="127"/>
    </location>
</feature>
<organism evidence="6 7">
    <name type="scientific">Pseudonocardia dioxanivorans (strain ATCC 55486 / DSM 44775 / JCM 13855 / CB1190)</name>
    <dbReference type="NCBI Taxonomy" id="675635"/>
    <lineage>
        <taxon>Bacteria</taxon>
        <taxon>Bacillati</taxon>
        <taxon>Actinomycetota</taxon>
        <taxon>Actinomycetes</taxon>
        <taxon>Pseudonocardiales</taxon>
        <taxon>Pseudonocardiaceae</taxon>
        <taxon>Pseudonocardia</taxon>
    </lineage>
</organism>
<keyword evidence="5" id="KW-1003">Cell membrane</keyword>
<dbReference type="eggNOG" id="COG0730">
    <property type="taxonomic scope" value="Bacteria"/>
</dbReference>
<dbReference type="InterPro" id="IPR002781">
    <property type="entry name" value="TM_pro_TauE-like"/>
</dbReference>
<dbReference type="GO" id="GO:0005886">
    <property type="term" value="C:plasma membrane"/>
    <property type="evidence" value="ECO:0007669"/>
    <property type="project" value="UniProtKB-SubCell"/>
</dbReference>